<sequence length="360" mass="39584">MQSAIRQFLGHCPQNADASHQIVMGDTDYDYSVLGDDLDPDDLYDEMTQYTAKIAKLPPLLPPTKWAVIKTHMLDILCKMVFGSNNIETAGGGINTTTDLCQPFFLGKSLPVIETIDEKAPDYKALKRHLINKNMPADAISVLRSHREITQHAQAARHILVATFLDGKDLSEKLILETHRILTHGIDTEQGYSWTQYSGVYRQVPVAAGLHGFPPPEQVPSLMRKLIKSFRADLEDAAKTGKMDPVVLAAKYCHKFVNIHPFLDGNGRMCRLVLNALLLKYAGFVVCLGLDEEAKDKYLEIASAVSMAETGGGCGDWDEDDPDGPKCYKGLASFVLKGAVEGLRGFCDLLEGEECDGGKV</sequence>
<feature type="active site" evidence="1">
    <location>
        <position position="260"/>
    </location>
</feature>
<evidence type="ECO:0000256" key="2">
    <source>
        <dbReference type="PIRSR" id="PIRSR640198-2"/>
    </source>
</evidence>
<protein>
    <submittedName>
        <fullName evidence="4">Fido domain-containing protein</fullName>
    </submittedName>
</protein>
<comment type="caution">
    <text evidence="4">The sequence shown here is derived from an EMBL/GenBank/DDBJ whole genome shotgun (WGS) entry which is preliminary data.</text>
</comment>
<reference evidence="4" key="2">
    <citation type="submission" date="2023-06" db="EMBL/GenBank/DDBJ databases">
        <authorList>
            <consortium name="Lawrence Berkeley National Laboratory"/>
            <person name="Haridas S."/>
            <person name="Hensen N."/>
            <person name="Bonometti L."/>
            <person name="Westerberg I."/>
            <person name="Brannstrom I.O."/>
            <person name="Guillou S."/>
            <person name="Cros-Aarteil S."/>
            <person name="Calhoun S."/>
            <person name="Kuo A."/>
            <person name="Mondo S."/>
            <person name="Pangilinan J."/>
            <person name="Riley R."/>
            <person name="Labutti K."/>
            <person name="Andreopoulos B."/>
            <person name="Lipzen A."/>
            <person name="Chen C."/>
            <person name="Yanf M."/>
            <person name="Daum C."/>
            <person name="Ng V."/>
            <person name="Clum A."/>
            <person name="Steindorff A."/>
            <person name="Ohm R."/>
            <person name="Martin F."/>
            <person name="Silar P."/>
            <person name="Natvig D."/>
            <person name="Lalanne C."/>
            <person name="Gautier V."/>
            <person name="Ament-Velasquez S.L."/>
            <person name="Kruys A."/>
            <person name="Hutchinson M.I."/>
            <person name="Powell A.J."/>
            <person name="Barry K."/>
            <person name="Miller A.N."/>
            <person name="Grigoriev I.V."/>
            <person name="Debuchy R."/>
            <person name="Gladieux P."/>
            <person name="Thoren M.H."/>
            <person name="Johannesson H."/>
        </authorList>
    </citation>
    <scope>NUCLEOTIDE SEQUENCE</scope>
    <source>
        <strain evidence="4">SMH4131-1</strain>
    </source>
</reference>
<dbReference type="GO" id="GO:0005524">
    <property type="term" value="F:ATP binding"/>
    <property type="evidence" value="ECO:0007669"/>
    <property type="project" value="UniProtKB-KW"/>
</dbReference>
<feature type="binding site" evidence="2">
    <location>
        <begin position="264"/>
        <end position="271"/>
    </location>
    <ligand>
        <name>ATP</name>
        <dbReference type="ChEBI" id="CHEBI:30616"/>
    </ligand>
</feature>
<reference evidence="4" key="1">
    <citation type="journal article" date="2023" name="Mol. Phylogenet. Evol.">
        <title>Genome-scale phylogeny and comparative genomics of the fungal order Sordariales.</title>
        <authorList>
            <person name="Hensen N."/>
            <person name="Bonometti L."/>
            <person name="Westerberg I."/>
            <person name="Brannstrom I.O."/>
            <person name="Guillou S."/>
            <person name="Cros-Aarteil S."/>
            <person name="Calhoun S."/>
            <person name="Haridas S."/>
            <person name="Kuo A."/>
            <person name="Mondo S."/>
            <person name="Pangilinan J."/>
            <person name="Riley R."/>
            <person name="LaButti K."/>
            <person name="Andreopoulos B."/>
            <person name="Lipzen A."/>
            <person name="Chen C."/>
            <person name="Yan M."/>
            <person name="Daum C."/>
            <person name="Ng V."/>
            <person name="Clum A."/>
            <person name="Steindorff A."/>
            <person name="Ohm R.A."/>
            <person name="Martin F."/>
            <person name="Silar P."/>
            <person name="Natvig D.O."/>
            <person name="Lalanne C."/>
            <person name="Gautier V."/>
            <person name="Ament-Velasquez S.L."/>
            <person name="Kruys A."/>
            <person name="Hutchinson M.I."/>
            <person name="Powell A.J."/>
            <person name="Barry K."/>
            <person name="Miller A.N."/>
            <person name="Grigoriev I.V."/>
            <person name="Debuchy R."/>
            <person name="Gladieux P."/>
            <person name="Hiltunen Thoren M."/>
            <person name="Johannesson H."/>
        </authorList>
    </citation>
    <scope>NUCLEOTIDE SEQUENCE</scope>
    <source>
        <strain evidence="4">SMH4131-1</strain>
    </source>
</reference>
<dbReference type="AlphaFoldDB" id="A0AAE0M6P7"/>
<keyword evidence="2" id="KW-0547">Nucleotide-binding</keyword>
<dbReference type="SUPFAM" id="SSF140931">
    <property type="entry name" value="Fic-like"/>
    <property type="match status" value="1"/>
</dbReference>
<dbReference type="PROSITE" id="PS51459">
    <property type="entry name" value="FIDO"/>
    <property type="match status" value="1"/>
</dbReference>
<dbReference type="PANTHER" id="PTHR13504:SF38">
    <property type="entry name" value="FIDO DOMAIN-CONTAINING PROTEIN"/>
    <property type="match status" value="1"/>
</dbReference>
<dbReference type="PANTHER" id="PTHR13504">
    <property type="entry name" value="FIDO DOMAIN-CONTAINING PROTEIN DDB_G0283145"/>
    <property type="match status" value="1"/>
</dbReference>
<dbReference type="InterPro" id="IPR003812">
    <property type="entry name" value="Fido"/>
</dbReference>
<evidence type="ECO:0000256" key="1">
    <source>
        <dbReference type="PIRSR" id="PIRSR640198-1"/>
    </source>
</evidence>
<dbReference type="EMBL" id="JAUEPO010000005">
    <property type="protein sequence ID" value="KAK3320553.1"/>
    <property type="molecule type" value="Genomic_DNA"/>
</dbReference>
<evidence type="ECO:0000259" key="3">
    <source>
        <dbReference type="PROSITE" id="PS51459"/>
    </source>
</evidence>
<proteinExistence type="predicted"/>
<dbReference type="Pfam" id="PF02661">
    <property type="entry name" value="Fic"/>
    <property type="match status" value="1"/>
</dbReference>
<keyword evidence="2" id="KW-0067">ATP-binding</keyword>
<accession>A0AAE0M6P7</accession>
<keyword evidence="5" id="KW-1185">Reference proteome</keyword>
<dbReference type="Gene3D" id="1.10.3290.10">
    <property type="entry name" value="Fido-like domain"/>
    <property type="match status" value="1"/>
</dbReference>
<gene>
    <name evidence="4" type="ORF">B0T19DRAFT_465394</name>
</gene>
<evidence type="ECO:0000313" key="5">
    <source>
        <dbReference type="Proteomes" id="UP001286456"/>
    </source>
</evidence>
<name>A0AAE0M6P7_9PEZI</name>
<dbReference type="InterPro" id="IPR040198">
    <property type="entry name" value="Fido_containing"/>
</dbReference>
<dbReference type="InterPro" id="IPR036597">
    <property type="entry name" value="Fido-like_dom_sf"/>
</dbReference>
<evidence type="ECO:0000313" key="4">
    <source>
        <dbReference type="EMBL" id="KAK3320553.1"/>
    </source>
</evidence>
<feature type="domain" description="Fido" evidence="3">
    <location>
        <begin position="170"/>
        <end position="337"/>
    </location>
</feature>
<organism evidence="4 5">
    <name type="scientific">Cercophora scortea</name>
    <dbReference type="NCBI Taxonomy" id="314031"/>
    <lineage>
        <taxon>Eukaryota</taxon>
        <taxon>Fungi</taxon>
        <taxon>Dikarya</taxon>
        <taxon>Ascomycota</taxon>
        <taxon>Pezizomycotina</taxon>
        <taxon>Sordariomycetes</taxon>
        <taxon>Sordariomycetidae</taxon>
        <taxon>Sordariales</taxon>
        <taxon>Lasiosphaeriaceae</taxon>
        <taxon>Cercophora</taxon>
    </lineage>
</organism>
<dbReference type="Proteomes" id="UP001286456">
    <property type="component" value="Unassembled WGS sequence"/>
</dbReference>